<dbReference type="Gene3D" id="3.30.70.330">
    <property type="match status" value="1"/>
</dbReference>
<reference evidence="1" key="1">
    <citation type="submission" date="2020-11" db="EMBL/GenBank/DDBJ databases">
        <authorList>
            <person name="Tran Van P."/>
        </authorList>
    </citation>
    <scope>NUCLEOTIDE SEQUENCE</scope>
</reference>
<proteinExistence type="predicted"/>
<sequence>MTALFRVSKRQLCTRDRGVTCIAIGASDQPMNIFSQFLYADYRTTSLHTANRRPSPQWTESLDYSLSMRGRQPIRHHLLIQPGRTNFYKGKCKERGELTGFHYGRVQSVKLLPRREEEGSTGLCATVAFMDIKSAAKAHNMEHKLDERCLSTEYYEPAAIPGGSAASLYVGPRFPHGLFYVAVGLELGQLSFMRTDEERLEWKRSGSGLKN</sequence>
<dbReference type="InterPro" id="IPR012677">
    <property type="entry name" value="Nucleotide-bd_a/b_plait_sf"/>
</dbReference>
<accession>A0A7R9IAI0</accession>
<gene>
    <name evidence="1" type="ORF">TTEB3V08_LOCUS322</name>
</gene>
<dbReference type="AlphaFoldDB" id="A0A7R9IAI0"/>
<organism evidence="1">
    <name type="scientific">Timema tahoe</name>
    <dbReference type="NCBI Taxonomy" id="61484"/>
    <lineage>
        <taxon>Eukaryota</taxon>
        <taxon>Metazoa</taxon>
        <taxon>Ecdysozoa</taxon>
        <taxon>Arthropoda</taxon>
        <taxon>Hexapoda</taxon>
        <taxon>Insecta</taxon>
        <taxon>Pterygota</taxon>
        <taxon>Neoptera</taxon>
        <taxon>Polyneoptera</taxon>
        <taxon>Phasmatodea</taxon>
        <taxon>Timematodea</taxon>
        <taxon>Timematoidea</taxon>
        <taxon>Timematidae</taxon>
        <taxon>Timema</taxon>
    </lineage>
</organism>
<dbReference type="EMBL" id="OE000045">
    <property type="protein sequence ID" value="CAD7452134.1"/>
    <property type="molecule type" value="Genomic_DNA"/>
</dbReference>
<evidence type="ECO:0000313" key="1">
    <source>
        <dbReference type="EMBL" id="CAD7452134.1"/>
    </source>
</evidence>
<name>A0A7R9IAI0_9NEOP</name>
<protein>
    <submittedName>
        <fullName evidence="1">Uncharacterized protein</fullName>
    </submittedName>
</protein>